<evidence type="ECO:0000313" key="3">
    <source>
        <dbReference type="EMBL" id="KAL2088062.1"/>
    </source>
</evidence>
<proteinExistence type="predicted"/>
<organism evidence="3 4">
    <name type="scientific">Coilia grayii</name>
    <name type="common">Gray's grenadier anchovy</name>
    <dbReference type="NCBI Taxonomy" id="363190"/>
    <lineage>
        <taxon>Eukaryota</taxon>
        <taxon>Metazoa</taxon>
        <taxon>Chordata</taxon>
        <taxon>Craniata</taxon>
        <taxon>Vertebrata</taxon>
        <taxon>Euteleostomi</taxon>
        <taxon>Actinopterygii</taxon>
        <taxon>Neopterygii</taxon>
        <taxon>Teleostei</taxon>
        <taxon>Clupei</taxon>
        <taxon>Clupeiformes</taxon>
        <taxon>Clupeoidei</taxon>
        <taxon>Engraulidae</taxon>
        <taxon>Coilinae</taxon>
        <taxon>Coilia</taxon>
    </lineage>
</organism>
<sequence length="216" mass="23712">MNFSALAAEGPFERDVIEGCVRETLMLLLRAIATQRSVLFTFRGVGVLAFRNSRVKMHFSKDFLSSMDGSGRMLLSLSNRPVSGNSLCSEKLSRPGSSSTVQLPCIPSRTEGDGGGACRQAHSACDEAQDKGKEIQCLKSPKGLTSTKSASLIQKLYTNPSKCHQKQTSHRISESIHPEHSASDEMKVKKARDVHFNLPCKDHRRAGQHRQDINSA</sequence>
<feature type="region of interest" description="Disordered" evidence="1">
    <location>
        <begin position="160"/>
        <end position="188"/>
    </location>
</feature>
<reference evidence="3 4" key="1">
    <citation type="submission" date="2024-09" db="EMBL/GenBank/DDBJ databases">
        <title>A chromosome-level genome assembly of Gray's grenadier anchovy, Coilia grayii.</title>
        <authorList>
            <person name="Fu Z."/>
        </authorList>
    </citation>
    <scope>NUCLEOTIDE SEQUENCE [LARGE SCALE GENOMIC DNA]</scope>
    <source>
        <strain evidence="3">G4</strain>
        <tissue evidence="3">Muscle</tissue>
    </source>
</reference>
<dbReference type="EMBL" id="JBHFQA010000014">
    <property type="protein sequence ID" value="KAL2088062.1"/>
    <property type="molecule type" value="Genomic_DNA"/>
</dbReference>
<evidence type="ECO:0000256" key="1">
    <source>
        <dbReference type="SAM" id="MobiDB-lite"/>
    </source>
</evidence>
<keyword evidence="4" id="KW-1185">Reference proteome</keyword>
<evidence type="ECO:0000313" key="4">
    <source>
        <dbReference type="Proteomes" id="UP001591681"/>
    </source>
</evidence>
<gene>
    <name evidence="3" type="ORF">ACEWY4_016890</name>
</gene>
<accession>A0ABD1JLU9</accession>
<dbReference type="InterPro" id="IPR026295">
    <property type="entry name" value="CCD81"/>
</dbReference>
<dbReference type="PANTHER" id="PTHR14362:SF2">
    <property type="entry name" value="COILED-COIL DOMAIN-CONTAINING PROTEIN 81"/>
    <property type="match status" value="1"/>
</dbReference>
<dbReference type="Pfam" id="PF18289">
    <property type="entry name" value="HU-CCDC81_euk_2"/>
    <property type="match status" value="1"/>
</dbReference>
<name>A0ABD1JLU9_9TELE</name>
<dbReference type="AlphaFoldDB" id="A0ABD1JLU9"/>
<dbReference type="InterPro" id="IPR040673">
    <property type="entry name" value="CCDC81_HU_dom_2"/>
</dbReference>
<evidence type="ECO:0000259" key="2">
    <source>
        <dbReference type="Pfam" id="PF18289"/>
    </source>
</evidence>
<feature type="domain" description="CCDC81 HU" evidence="2">
    <location>
        <begin position="1"/>
        <end position="71"/>
    </location>
</feature>
<dbReference type="Proteomes" id="UP001591681">
    <property type="component" value="Unassembled WGS sequence"/>
</dbReference>
<protein>
    <recommendedName>
        <fullName evidence="2">CCDC81 HU domain-containing protein</fullName>
    </recommendedName>
</protein>
<feature type="compositionally biased region" description="Basic and acidic residues" evidence="1">
    <location>
        <begin position="171"/>
        <end position="188"/>
    </location>
</feature>
<dbReference type="PANTHER" id="PTHR14362">
    <property type="entry name" value="COILED-COIL DOMAIN-CONTAINING PROTEIN 81"/>
    <property type="match status" value="1"/>
</dbReference>
<comment type="caution">
    <text evidence="3">The sequence shown here is derived from an EMBL/GenBank/DDBJ whole genome shotgun (WGS) entry which is preliminary data.</text>
</comment>